<evidence type="ECO:0000256" key="1">
    <source>
        <dbReference type="SAM" id="MobiDB-lite"/>
    </source>
</evidence>
<feature type="region of interest" description="Disordered" evidence="1">
    <location>
        <begin position="116"/>
        <end position="154"/>
    </location>
</feature>
<dbReference type="OrthoDB" id="4326776at2"/>
<protein>
    <submittedName>
        <fullName evidence="3">Uncharacterized protein</fullName>
    </submittedName>
</protein>
<dbReference type="Proteomes" id="UP000326979">
    <property type="component" value="Unassembled WGS sequence"/>
</dbReference>
<feature type="transmembrane region" description="Helical" evidence="2">
    <location>
        <begin position="12"/>
        <end position="31"/>
    </location>
</feature>
<keyword evidence="2" id="KW-1133">Transmembrane helix</keyword>
<dbReference type="AlphaFoldDB" id="A0A5N8W168"/>
<gene>
    <name evidence="3" type="ORF">FNH04_13185</name>
</gene>
<feature type="compositionally biased region" description="Low complexity" evidence="1">
    <location>
        <begin position="52"/>
        <end position="65"/>
    </location>
</feature>
<feature type="region of interest" description="Disordered" evidence="1">
    <location>
        <begin position="39"/>
        <end position="100"/>
    </location>
</feature>
<dbReference type="InterPro" id="IPR046151">
    <property type="entry name" value="DUF6153"/>
</dbReference>
<evidence type="ECO:0000313" key="3">
    <source>
        <dbReference type="EMBL" id="MPY40822.1"/>
    </source>
</evidence>
<evidence type="ECO:0000256" key="2">
    <source>
        <dbReference type="SAM" id="Phobius"/>
    </source>
</evidence>
<keyword evidence="4" id="KW-1185">Reference proteome</keyword>
<accession>A0A5N8W168</accession>
<reference evidence="3 4" key="1">
    <citation type="submission" date="2019-07" db="EMBL/GenBank/DDBJ databases">
        <title>New species of Amycolatopsis and Streptomyces.</title>
        <authorList>
            <person name="Duangmal K."/>
            <person name="Teo W.F.A."/>
            <person name="Lipun K."/>
        </authorList>
    </citation>
    <scope>NUCLEOTIDE SEQUENCE [LARGE SCALE GENOMIC DNA]</scope>
    <source>
        <strain evidence="3 4">TISTR 2346</strain>
    </source>
</reference>
<sequence>MEIRAAHGGGIAVRWAYGVFLTLCVALAVLVHHETSMTSMTSMTAPPPMPAPAHAAHAMPEAAHAMPEEAHAAVGHEAPSASDSPAHGVDSGGCAMPGMQHCTTASVGSVQLAAPGQTSLAPPADPEPTAESRAPARAVGRAPPDLSVLSQLRI</sequence>
<comment type="caution">
    <text evidence="3">The sequence shown here is derived from an EMBL/GenBank/DDBJ whole genome shotgun (WGS) entry which is preliminary data.</text>
</comment>
<dbReference type="EMBL" id="VJZE01000070">
    <property type="protein sequence ID" value="MPY40822.1"/>
    <property type="molecule type" value="Genomic_DNA"/>
</dbReference>
<keyword evidence="2" id="KW-0812">Transmembrane</keyword>
<evidence type="ECO:0000313" key="4">
    <source>
        <dbReference type="Proteomes" id="UP000326979"/>
    </source>
</evidence>
<proteinExistence type="predicted"/>
<dbReference type="Pfam" id="PF19650">
    <property type="entry name" value="DUF6153"/>
    <property type="match status" value="1"/>
</dbReference>
<name>A0A5N8W168_9ACTN</name>
<organism evidence="3 4">
    <name type="scientific">Streptomyces phyllanthi</name>
    <dbReference type="NCBI Taxonomy" id="1803180"/>
    <lineage>
        <taxon>Bacteria</taxon>
        <taxon>Bacillati</taxon>
        <taxon>Actinomycetota</taxon>
        <taxon>Actinomycetes</taxon>
        <taxon>Kitasatosporales</taxon>
        <taxon>Streptomycetaceae</taxon>
        <taxon>Streptomyces</taxon>
    </lineage>
</organism>
<keyword evidence="2" id="KW-0472">Membrane</keyword>
<feature type="compositionally biased region" description="Low complexity" evidence="1">
    <location>
        <begin position="133"/>
        <end position="144"/>
    </location>
</feature>